<dbReference type="GO" id="GO:0046872">
    <property type="term" value="F:metal ion binding"/>
    <property type="evidence" value="ECO:0007669"/>
    <property type="project" value="UniProtKB-KW"/>
</dbReference>
<gene>
    <name evidence="8" type="ORF">Scaly_0794200</name>
</gene>
<keyword evidence="5 6" id="KW-0408">Iron</keyword>
<comment type="caution">
    <text evidence="8">The sequence shown here is derived from an EMBL/GenBank/DDBJ whole genome shotgun (WGS) entry which is preliminary data.</text>
</comment>
<dbReference type="InterPro" id="IPR026992">
    <property type="entry name" value="DIOX_N"/>
</dbReference>
<dbReference type="Pfam" id="PF03171">
    <property type="entry name" value="2OG-FeII_Oxy"/>
    <property type="match status" value="1"/>
</dbReference>
<evidence type="ECO:0000256" key="6">
    <source>
        <dbReference type="RuleBase" id="RU003682"/>
    </source>
</evidence>
<reference evidence="8" key="2">
    <citation type="journal article" date="2024" name="Plant">
        <title>Genomic evolution and insights into agronomic trait innovations of Sesamum species.</title>
        <authorList>
            <person name="Miao H."/>
            <person name="Wang L."/>
            <person name="Qu L."/>
            <person name="Liu H."/>
            <person name="Sun Y."/>
            <person name="Le M."/>
            <person name="Wang Q."/>
            <person name="Wei S."/>
            <person name="Zheng Y."/>
            <person name="Lin W."/>
            <person name="Duan Y."/>
            <person name="Cao H."/>
            <person name="Xiong S."/>
            <person name="Wang X."/>
            <person name="Wei L."/>
            <person name="Li C."/>
            <person name="Ma Q."/>
            <person name="Ju M."/>
            <person name="Zhao R."/>
            <person name="Li G."/>
            <person name="Mu C."/>
            <person name="Tian Q."/>
            <person name="Mei H."/>
            <person name="Zhang T."/>
            <person name="Gao T."/>
            <person name="Zhang H."/>
        </authorList>
    </citation>
    <scope>NUCLEOTIDE SEQUENCE</scope>
    <source>
        <strain evidence="8">KEN8</strain>
    </source>
</reference>
<dbReference type="PROSITE" id="PS51471">
    <property type="entry name" value="FE2OG_OXY"/>
    <property type="match status" value="1"/>
</dbReference>
<keyword evidence="4 6" id="KW-0560">Oxidoreductase</keyword>
<name>A0AAW2RAX8_9LAMI</name>
<dbReference type="GO" id="GO:0009805">
    <property type="term" value="P:coumarin biosynthetic process"/>
    <property type="evidence" value="ECO:0007669"/>
    <property type="project" value="UniProtKB-ARBA"/>
</dbReference>
<dbReference type="SUPFAM" id="SSF51197">
    <property type="entry name" value="Clavaminate synthase-like"/>
    <property type="match status" value="1"/>
</dbReference>
<evidence type="ECO:0000259" key="7">
    <source>
        <dbReference type="PROSITE" id="PS51471"/>
    </source>
</evidence>
<sequence length="392" mass="44167">MKVNEALLLKLHSHKTKKMDMSTLKESLPEDYDRLKALKAFEETKAGVKGIVDSGIQKVPRIFIRPPDELVQELNYQQSNLQVPVIDLSGIGADDQRKKIISEVKNASKEWGFFQVTNHGIPLNVLDGMLDGIRKFHEQDAEVKKEFNSRDRMQKVKFGSNVDLYRSRAANWRDSLTISLMTSDRIEPDELPEICRDSTIEYLNQVTKLAETLYELLSEALGLKPDHLGAMECGRSRTFIGQYYPPCPEPELTLGTSKHTDPSFLTILLQDLVGGLQVLHENQYINVAPLPGSLVVNIGDMLQIISNDEFISADHRVLANQAGPRTSVAGFFSGPTLPGKVYGPIKELISEKHPPHYKEFTVGEYISKFFSRPIDKSGLDEFRLRESELVTI</sequence>
<evidence type="ECO:0000256" key="1">
    <source>
        <dbReference type="ARBA" id="ARBA00008056"/>
    </source>
</evidence>
<dbReference type="FunFam" id="2.60.120.330:FF:000005">
    <property type="entry name" value="1-aminocyclopropane-1-carboxylate oxidase homolog 1"/>
    <property type="match status" value="1"/>
</dbReference>
<keyword evidence="3" id="KW-0847">Vitamin C</keyword>
<evidence type="ECO:0000256" key="5">
    <source>
        <dbReference type="ARBA" id="ARBA00023004"/>
    </source>
</evidence>
<dbReference type="EMBL" id="JACGWM010000004">
    <property type="protein sequence ID" value="KAL0376766.1"/>
    <property type="molecule type" value="Genomic_DNA"/>
</dbReference>
<dbReference type="Gene3D" id="2.60.120.330">
    <property type="entry name" value="B-lactam Antibiotic, Isopenicillin N Synthase, Chain"/>
    <property type="match status" value="1"/>
</dbReference>
<evidence type="ECO:0000256" key="3">
    <source>
        <dbReference type="ARBA" id="ARBA00022896"/>
    </source>
</evidence>
<dbReference type="Pfam" id="PF14226">
    <property type="entry name" value="DIOX_N"/>
    <property type="match status" value="1"/>
</dbReference>
<dbReference type="PANTHER" id="PTHR10209">
    <property type="entry name" value="OXIDOREDUCTASE, 2OG-FE II OXYGENASE FAMILY PROTEIN"/>
    <property type="match status" value="1"/>
</dbReference>
<comment type="similarity">
    <text evidence="1 6">Belongs to the iron/ascorbate-dependent oxidoreductase family.</text>
</comment>
<reference evidence="8" key="1">
    <citation type="submission" date="2020-06" db="EMBL/GenBank/DDBJ databases">
        <authorList>
            <person name="Li T."/>
            <person name="Hu X."/>
            <person name="Zhang T."/>
            <person name="Song X."/>
            <person name="Zhang H."/>
            <person name="Dai N."/>
            <person name="Sheng W."/>
            <person name="Hou X."/>
            <person name="Wei L."/>
        </authorList>
    </citation>
    <scope>NUCLEOTIDE SEQUENCE</scope>
    <source>
        <strain evidence="8">KEN8</strain>
        <tissue evidence="8">Leaf</tissue>
    </source>
</reference>
<dbReference type="PANTHER" id="PTHR10209:SF429">
    <property type="entry name" value="1-AMINOCYCLOPROPANE-1-CARBOXYLATE OXIDASE HOMOLOG 1-LIKE"/>
    <property type="match status" value="1"/>
</dbReference>
<evidence type="ECO:0000256" key="2">
    <source>
        <dbReference type="ARBA" id="ARBA00022723"/>
    </source>
</evidence>
<dbReference type="InterPro" id="IPR005123">
    <property type="entry name" value="Oxoglu/Fe-dep_dioxygenase_dom"/>
</dbReference>
<organism evidence="8">
    <name type="scientific">Sesamum calycinum</name>
    <dbReference type="NCBI Taxonomy" id="2727403"/>
    <lineage>
        <taxon>Eukaryota</taxon>
        <taxon>Viridiplantae</taxon>
        <taxon>Streptophyta</taxon>
        <taxon>Embryophyta</taxon>
        <taxon>Tracheophyta</taxon>
        <taxon>Spermatophyta</taxon>
        <taxon>Magnoliopsida</taxon>
        <taxon>eudicotyledons</taxon>
        <taxon>Gunneridae</taxon>
        <taxon>Pentapetalae</taxon>
        <taxon>asterids</taxon>
        <taxon>lamiids</taxon>
        <taxon>Lamiales</taxon>
        <taxon>Pedaliaceae</taxon>
        <taxon>Sesamum</taxon>
    </lineage>
</organism>
<accession>A0AAW2RAX8</accession>
<evidence type="ECO:0000313" key="8">
    <source>
        <dbReference type="EMBL" id="KAL0376766.1"/>
    </source>
</evidence>
<feature type="domain" description="Fe2OG dioxygenase" evidence="7">
    <location>
        <begin position="234"/>
        <end position="334"/>
    </location>
</feature>
<dbReference type="InterPro" id="IPR027443">
    <property type="entry name" value="IPNS-like_sf"/>
</dbReference>
<protein>
    <submittedName>
        <fullName evidence="8">1-aminocyclopropane-1-carboxylate oxidase1</fullName>
    </submittedName>
</protein>
<dbReference type="GO" id="GO:0002238">
    <property type="term" value="P:response to molecule of fungal origin"/>
    <property type="evidence" value="ECO:0007669"/>
    <property type="project" value="UniProtKB-ARBA"/>
</dbReference>
<dbReference type="InterPro" id="IPR044861">
    <property type="entry name" value="IPNS-like_FE2OG_OXY"/>
</dbReference>
<dbReference type="AlphaFoldDB" id="A0AAW2RAX8"/>
<evidence type="ECO:0000256" key="4">
    <source>
        <dbReference type="ARBA" id="ARBA00023002"/>
    </source>
</evidence>
<keyword evidence="2 6" id="KW-0479">Metal-binding</keyword>
<proteinExistence type="inferred from homology"/>
<dbReference type="GO" id="GO:0016706">
    <property type="term" value="F:2-oxoglutarate-dependent dioxygenase activity"/>
    <property type="evidence" value="ECO:0007669"/>
    <property type="project" value="UniProtKB-ARBA"/>
</dbReference>
<dbReference type="GO" id="GO:0031418">
    <property type="term" value="F:L-ascorbic acid binding"/>
    <property type="evidence" value="ECO:0007669"/>
    <property type="project" value="UniProtKB-KW"/>
</dbReference>